<evidence type="ECO:0000313" key="2">
    <source>
        <dbReference type="Proteomes" id="UP000191612"/>
    </source>
</evidence>
<reference evidence="2" key="1">
    <citation type="journal article" date="2017" name="Nat. Microbiol.">
        <title>Global analysis of biosynthetic gene clusters reveals vast potential of secondary metabolite production in Penicillium species.</title>
        <authorList>
            <person name="Nielsen J.C."/>
            <person name="Grijseels S."/>
            <person name="Prigent S."/>
            <person name="Ji B."/>
            <person name="Dainat J."/>
            <person name="Nielsen K.F."/>
            <person name="Frisvad J.C."/>
            <person name="Workman M."/>
            <person name="Nielsen J."/>
        </authorList>
    </citation>
    <scope>NUCLEOTIDE SEQUENCE [LARGE SCALE GENOMIC DNA]</scope>
    <source>
        <strain evidence="2">IBT 29525</strain>
    </source>
</reference>
<sequence>MLKMTLPAMLSTGGRSSNWAIVAHATPMAYFMNHGEMDVFELRKYHVAELVVGTILGNPTLFSAHMRFPDEVTKRMVLKPQDVFERYVYEPDQLPIKDINNPTEKYQSLAISSLGLEEW</sequence>
<dbReference type="EMBL" id="MDYO01000004">
    <property type="protein sequence ID" value="OQE01588.1"/>
    <property type="molecule type" value="Genomic_DNA"/>
</dbReference>
<protein>
    <submittedName>
        <fullName evidence="1">Uncharacterized protein</fullName>
    </submittedName>
</protein>
<dbReference type="AlphaFoldDB" id="A0A1V6RJ96"/>
<accession>A0A1V6RJ96</accession>
<gene>
    <name evidence="1" type="ORF">PENSOL_c004G06670</name>
</gene>
<dbReference type="Proteomes" id="UP000191612">
    <property type="component" value="Unassembled WGS sequence"/>
</dbReference>
<proteinExistence type="predicted"/>
<evidence type="ECO:0000313" key="1">
    <source>
        <dbReference type="EMBL" id="OQE01588.1"/>
    </source>
</evidence>
<organism evidence="1 2">
    <name type="scientific">Penicillium solitum</name>
    <dbReference type="NCBI Taxonomy" id="60172"/>
    <lineage>
        <taxon>Eukaryota</taxon>
        <taxon>Fungi</taxon>
        <taxon>Dikarya</taxon>
        <taxon>Ascomycota</taxon>
        <taxon>Pezizomycotina</taxon>
        <taxon>Eurotiomycetes</taxon>
        <taxon>Eurotiomycetidae</taxon>
        <taxon>Eurotiales</taxon>
        <taxon>Aspergillaceae</taxon>
        <taxon>Penicillium</taxon>
    </lineage>
</organism>
<keyword evidence="2" id="KW-1185">Reference proteome</keyword>
<comment type="caution">
    <text evidence="1">The sequence shown here is derived from an EMBL/GenBank/DDBJ whole genome shotgun (WGS) entry which is preliminary data.</text>
</comment>
<name>A0A1V6RJ96_9EURO</name>